<evidence type="ECO:0000256" key="10">
    <source>
        <dbReference type="SAM" id="MobiDB-lite"/>
    </source>
</evidence>
<dbReference type="PANTHER" id="PTHR48111:SF50">
    <property type="entry name" value="KDP OPERON TRANSCRIPTIONAL REGULATORY PROTEIN KDPE"/>
    <property type="match status" value="1"/>
</dbReference>
<dbReference type="SUPFAM" id="SSF46894">
    <property type="entry name" value="C-terminal effector domain of the bipartite response regulators"/>
    <property type="match status" value="1"/>
</dbReference>
<dbReference type="SMART" id="SM00862">
    <property type="entry name" value="Trans_reg_C"/>
    <property type="match status" value="1"/>
</dbReference>
<dbReference type="SUPFAM" id="SSF52172">
    <property type="entry name" value="CheY-like"/>
    <property type="match status" value="1"/>
</dbReference>
<dbReference type="CDD" id="cd17620">
    <property type="entry name" value="REC_OmpR_KdpE-like"/>
    <property type="match status" value="1"/>
</dbReference>
<dbReference type="EMBL" id="NBXA01000007">
    <property type="protein sequence ID" value="RFA15341.1"/>
    <property type="molecule type" value="Genomic_DNA"/>
</dbReference>
<dbReference type="SMART" id="SM00448">
    <property type="entry name" value="REC"/>
    <property type="match status" value="1"/>
</dbReference>
<dbReference type="Gene3D" id="1.10.10.10">
    <property type="entry name" value="Winged helix-like DNA-binding domain superfamily/Winged helix DNA-binding domain"/>
    <property type="match status" value="1"/>
</dbReference>
<feature type="modified residue" description="4-aspartylphosphate" evidence="8">
    <location>
        <position position="51"/>
    </location>
</feature>
<feature type="domain" description="OmpR/PhoB-type" evidence="12">
    <location>
        <begin position="124"/>
        <end position="227"/>
    </location>
</feature>
<dbReference type="Proteomes" id="UP000256709">
    <property type="component" value="Unassembled WGS sequence"/>
</dbReference>
<feature type="compositionally biased region" description="Gly residues" evidence="10">
    <location>
        <begin position="234"/>
        <end position="246"/>
    </location>
</feature>
<dbReference type="AlphaFoldDB" id="A0A3E0W022"/>
<dbReference type="InterPro" id="IPR011006">
    <property type="entry name" value="CheY-like_superfamily"/>
</dbReference>
<dbReference type="PANTHER" id="PTHR48111">
    <property type="entry name" value="REGULATOR OF RPOS"/>
    <property type="match status" value="1"/>
</dbReference>
<reference evidence="13 14" key="1">
    <citation type="submission" date="2017-04" db="EMBL/GenBank/DDBJ databases">
        <title>Comparative genome analysis of Subtercola boreus.</title>
        <authorList>
            <person name="Cho Y.-J."/>
            <person name="Cho A."/>
            <person name="Kim O.-S."/>
            <person name="Lee J.-I."/>
        </authorList>
    </citation>
    <scope>NUCLEOTIDE SEQUENCE [LARGE SCALE GENOMIC DNA]</scope>
    <source>
        <strain evidence="13 14">P27444</strain>
    </source>
</reference>
<evidence type="ECO:0000256" key="5">
    <source>
        <dbReference type="ARBA" id="ARBA00023015"/>
    </source>
</evidence>
<name>A0A3E0W022_9MICO</name>
<evidence type="ECO:0000256" key="7">
    <source>
        <dbReference type="ARBA" id="ARBA00023163"/>
    </source>
</evidence>
<dbReference type="Gene3D" id="3.40.50.2300">
    <property type="match status" value="1"/>
</dbReference>
<dbReference type="Pfam" id="PF00486">
    <property type="entry name" value="Trans_reg_C"/>
    <property type="match status" value="1"/>
</dbReference>
<evidence type="ECO:0000256" key="8">
    <source>
        <dbReference type="PROSITE-ProRule" id="PRU00169"/>
    </source>
</evidence>
<dbReference type="RefSeq" id="WP_116282103.1">
    <property type="nucleotide sequence ID" value="NZ_NBXA01000007.1"/>
</dbReference>
<evidence type="ECO:0000256" key="6">
    <source>
        <dbReference type="ARBA" id="ARBA00023125"/>
    </source>
</evidence>
<dbReference type="InterPro" id="IPR016032">
    <property type="entry name" value="Sig_transdc_resp-reg_C-effctor"/>
</dbReference>
<evidence type="ECO:0000256" key="1">
    <source>
        <dbReference type="ARBA" id="ARBA00004496"/>
    </source>
</evidence>
<evidence type="ECO:0000313" key="13">
    <source>
        <dbReference type="EMBL" id="RFA15341.1"/>
    </source>
</evidence>
<evidence type="ECO:0000256" key="3">
    <source>
        <dbReference type="ARBA" id="ARBA00022553"/>
    </source>
</evidence>
<evidence type="ECO:0000256" key="4">
    <source>
        <dbReference type="ARBA" id="ARBA00023012"/>
    </source>
</evidence>
<protein>
    <submittedName>
        <fullName evidence="13">DNA-binding response regulator</fullName>
    </submittedName>
</protein>
<dbReference type="InterPro" id="IPR039420">
    <property type="entry name" value="WalR-like"/>
</dbReference>
<feature type="region of interest" description="Disordered" evidence="10">
    <location>
        <begin position="234"/>
        <end position="254"/>
    </location>
</feature>
<keyword evidence="7" id="KW-0804">Transcription</keyword>
<evidence type="ECO:0000259" key="11">
    <source>
        <dbReference type="PROSITE" id="PS50110"/>
    </source>
</evidence>
<comment type="subcellular location">
    <subcellularLocation>
        <location evidence="1">Cytoplasm</location>
    </subcellularLocation>
</comment>
<feature type="domain" description="Response regulatory" evidence="11">
    <location>
        <begin position="2"/>
        <end position="115"/>
    </location>
</feature>
<dbReference type="CDD" id="cd00383">
    <property type="entry name" value="trans_reg_C"/>
    <property type="match status" value="1"/>
</dbReference>
<evidence type="ECO:0000259" key="12">
    <source>
        <dbReference type="PROSITE" id="PS51755"/>
    </source>
</evidence>
<evidence type="ECO:0000313" key="14">
    <source>
        <dbReference type="Proteomes" id="UP000256709"/>
    </source>
</evidence>
<keyword evidence="3 8" id="KW-0597">Phosphoprotein</keyword>
<gene>
    <name evidence="13" type="ORF">B7R21_04820</name>
</gene>
<feature type="DNA-binding region" description="OmpR/PhoB-type" evidence="9">
    <location>
        <begin position="124"/>
        <end position="227"/>
    </location>
</feature>
<keyword evidence="6 9" id="KW-0238">DNA-binding</keyword>
<dbReference type="InterPro" id="IPR001867">
    <property type="entry name" value="OmpR/PhoB-type_DNA-bd"/>
</dbReference>
<dbReference type="GO" id="GO:0000987">
    <property type="term" value="F:cis-regulatory region sequence-specific DNA binding"/>
    <property type="evidence" value="ECO:0007669"/>
    <property type="project" value="UniProtKB-ARBA"/>
</dbReference>
<keyword evidence="5" id="KW-0805">Transcription regulation</keyword>
<dbReference type="GO" id="GO:0045893">
    <property type="term" value="P:positive regulation of DNA-templated transcription"/>
    <property type="evidence" value="ECO:0007669"/>
    <property type="project" value="UniProtKB-ARBA"/>
</dbReference>
<dbReference type="OrthoDB" id="9802426at2"/>
<comment type="caution">
    <text evidence="13">The sequence shown here is derived from an EMBL/GenBank/DDBJ whole genome shotgun (WGS) entry which is preliminary data.</text>
</comment>
<evidence type="ECO:0000256" key="9">
    <source>
        <dbReference type="PROSITE-ProRule" id="PRU01091"/>
    </source>
</evidence>
<dbReference type="PROSITE" id="PS51755">
    <property type="entry name" value="OMPR_PHOB"/>
    <property type="match status" value="1"/>
</dbReference>
<dbReference type="InterPro" id="IPR036388">
    <property type="entry name" value="WH-like_DNA-bd_sf"/>
</dbReference>
<dbReference type="GO" id="GO:0000156">
    <property type="term" value="F:phosphorelay response regulator activity"/>
    <property type="evidence" value="ECO:0007669"/>
    <property type="project" value="TreeGrafter"/>
</dbReference>
<accession>A0A3E0W022</accession>
<evidence type="ECO:0000256" key="2">
    <source>
        <dbReference type="ARBA" id="ARBA00022490"/>
    </source>
</evidence>
<dbReference type="InterPro" id="IPR001789">
    <property type="entry name" value="Sig_transdc_resp-reg_receiver"/>
</dbReference>
<keyword evidence="2" id="KW-0963">Cytoplasm</keyword>
<dbReference type="GO" id="GO:0042802">
    <property type="term" value="F:identical protein binding"/>
    <property type="evidence" value="ECO:0007669"/>
    <property type="project" value="UniProtKB-ARBA"/>
</dbReference>
<dbReference type="Gene3D" id="6.10.250.690">
    <property type="match status" value="1"/>
</dbReference>
<organism evidence="13 14">
    <name type="scientific">Subtercola boreus</name>
    <dbReference type="NCBI Taxonomy" id="120213"/>
    <lineage>
        <taxon>Bacteria</taxon>
        <taxon>Bacillati</taxon>
        <taxon>Actinomycetota</taxon>
        <taxon>Actinomycetes</taxon>
        <taxon>Micrococcales</taxon>
        <taxon>Microbacteriaceae</taxon>
        <taxon>Subtercola</taxon>
    </lineage>
</organism>
<sequence>MKILVADDDPQIIRALTITLRARGYDIVTAADGAGALNQAIEHHPDLVMLDLGMPNLDGIDVIHGIRGWSEVPILVVSGRTGEADKVEALDAGADDYVTKPFSIDELLARIRALTRRVLTVDDAPVISFGTVTVDLVGKHVYHGTAAEPQTIRLTPTEWAILEVLLRNPGRLVTRDALLTEVWGPFHTNDTGYLRVYIAQLRKKLEPSPSQPRYLLTESGMGYRFNPDRVASGAGGGAGAGVGDGQTAGEVDPV</sequence>
<proteinExistence type="predicted"/>
<keyword evidence="4" id="KW-0902">Two-component regulatory system</keyword>
<dbReference type="FunFam" id="3.40.50.2300:FF:000021">
    <property type="entry name" value="Two-component system response regulator KdpE"/>
    <property type="match status" value="1"/>
</dbReference>
<dbReference type="PROSITE" id="PS50110">
    <property type="entry name" value="RESPONSE_REGULATORY"/>
    <property type="match status" value="1"/>
</dbReference>
<dbReference type="GO" id="GO:0032993">
    <property type="term" value="C:protein-DNA complex"/>
    <property type="evidence" value="ECO:0007669"/>
    <property type="project" value="TreeGrafter"/>
</dbReference>
<dbReference type="GO" id="GO:0005829">
    <property type="term" value="C:cytosol"/>
    <property type="evidence" value="ECO:0007669"/>
    <property type="project" value="TreeGrafter"/>
</dbReference>
<dbReference type="Pfam" id="PF00072">
    <property type="entry name" value="Response_reg"/>
    <property type="match status" value="1"/>
</dbReference>